<evidence type="ECO:0000313" key="3">
    <source>
        <dbReference type="EMBL" id="KAB7751477.1"/>
    </source>
</evidence>
<dbReference type="Pfam" id="PF09203">
    <property type="entry name" value="MspA"/>
    <property type="match status" value="2"/>
</dbReference>
<dbReference type="Gene3D" id="2.60.40.1650">
    <property type="entry name" value="Porin MspA (Ig-like beta-sandwich domain)"/>
    <property type="match status" value="1"/>
</dbReference>
<feature type="chain" id="PRO_5024362119" evidence="2">
    <location>
        <begin position="35"/>
        <end position="200"/>
    </location>
</feature>
<comment type="caution">
    <text evidence="3">The sequence shown here is derived from an EMBL/GenBank/DDBJ whole genome shotgun (WGS) entry which is preliminary data.</text>
</comment>
<reference evidence="3 4" key="1">
    <citation type="submission" date="2012-10" db="EMBL/GenBank/DDBJ databases">
        <title>The draft sequence of the Mycobacterium pheli genome.</title>
        <authorList>
            <person name="Pettersson B.M.F."/>
            <person name="Das S."/>
            <person name="Dasgupta S."/>
            <person name="Bhattacharya A."/>
            <person name="Kirsebom L.A."/>
        </authorList>
    </citation>
    <scope>NUCLEOTIDE SEQUENCE [LARGE SCALE GENOMIC DNA]</scope>
    <source>
        <strain evidence="3 4">CCUG 21000</strain>
    </source>
</reference>
<dbReference type="SUPFAM" id="SSF56959">
    <property type="entry name" value="Leukocidin-like"/>
    <property type="match status" value="1"/>
</dbReference>
<keyword evidence="4" id="KW-1185">Reference proteome</keyword>
<dbReference type="AlphaFoldDB" id="A0A5N5UQU8"/>
<evidence type="ECO:0000256" key="1">
    <source>
        <dbReference type="ARBA" id="ARBA00022729"/>
    </source>
</evidence>
<name>A0A5N5UQU8_MYCPH</name>
<feature type="signal peptide" evidence="2">
    <location>
        <begin position="1"/>
        <end position="34"/>
    </location>
</feature>
<proteinExistence type="predicted"/>
<sequence length="200" mass="20437">MKNTSAPVTARRPVRRVCATLAASLLAGATIVTAASASAEPEAAEPVAPGPVAVPSAPPVSAKTADGWTLALSANSETLTPAPPLHPEAPSRDFIVSALFNGTLRNASGGTSPTPTGTIEAGYQVQCIGGGMAAMMKPAIVNIEVVKEKFTGADPSVAINAYRIQADCHGQTFIRPYAILTRTTNAVDSVVAYYGISHPV</sequence>
<keyword evidence="1 2" id="KW-0732">Signal</keyword>
<dbReference type="EMBL" id="ANBP01000055">
    <property type="protein sequence ID" value="KAB7751477.1"/>
    <property type="molecule type" value="Genomic_DNA"/>
</dbReference>
<gene>
    <name evidence="3" type="ORF">MPHL21000_25095</name>
</gene>
<protein>
    <submittedName>
        <fullName evidence="3">Membrane protein</fullName>
    </submittedName>
</protein>
<evidence type="ECO:0000313" key="4">
    <source>
        <dbReference type="Proteomes" id="UP000325690"/>
    </source>
</evidence>
<dbReference type="InterPro" id="IPR036435">
    <property type="entry name" value="Leukocidin/porin_MspA_sf"/>
</dbReference>
<dbReference type="Proteomes" id="UP000325690">
    <property type="component" value="Unassembled WGS sequence"/>
</dbReference>
<accession>A0A5N5UQU8</accession>
<dbReference type="RefSeq" id="WP_003888811.1">
    <property type="nucleotide sequence ID" value="NZ_ANBO01000002.1"/>
</dbReference>
<dbReference type="GeneID" id="74302193"/>
<organism evidence="3 4">
    <name type="scientific">Mycolicibacterium phlei DSM 43239 = CCUG 21000</name>
    <dbReference type="NCBI Taxonomy" id="1226750"/>
    <lineage>
        <taxon>Bacteria</taxon>
        <taxon>Bacillati</taxon>
        <taxon>Actinomycetota</taxon>
        <taxon>Actinomycetes</taxon>
        <taxon>Mycobacteriales</taxon>
        <taxon>Mycobacteriaceae</taxon>
        <taxon>Mycolicibacterium</taxon>
    </lineage>
</organism>
<dbReference type="InterPro" id="IPR015286">
    <property type="entry name" value="Porin_fam_mycobact-type"/>
</dbReference>
<evidence type="ECO:0000256" key="2">
    <source>
        <dbReference type="SAM" id="SignalP"/>
    </source>
</evidence>